<dbReference type="SUPFAM" id="SSF52047">
    <property type="entry name" value="RNI-like"/>
    <property type="match status" value="1"/>
</dbReference>
<keyword evidence="3" id="KW-1185">Reference proteome</keyword>
<evidence type="ECO:0000256" key="1">
    <source>
        <dbReference type="ARBA" id="ARBA00004430"/>
    </source>
</evidence>
<proteinExistence type="predicted"/>
<dbReference type="InterPro" id="IPR032675">
    <property type="entry name" value="LRR_dom_sf"/>
</dbReference>
<dbReference type="GO" id="GO:0031462">
    <property type="term" value="C:Cul2-RING ubiquitin ligase complex"/>
    <property type="evidence" value="ECO:0007669"/>
    <property type="project" value="TreeGrafter"/>
</dbReference>
<evidence type="ECO:0000313" key="2">
    <source>
        <dbReference type="EMBL" id="SZX77421.1"/>
    </source>
</evidence>
<dbReference type="Proteomes" id="UP000256970">
    <property type="component" value="Unassembled WGS sequence"/>
</dbReference>
<evidence type="ECO:0008006" key="4">
    <source>
        <dbReference type="Google" id="ProtNLM"/>
    </source>
</evidence>
<evidence type="ECO:0000313" key="3">
    <source>
        <dbReference type="Proteomes" id="UP000256970"/>
    </source>
</evidence>
<sequence>MPQLRELSLSHTARMEASPAAFRQLAAALTQLTALDVSFCPLLFNTEEEEAAAAAAAGEGPKGDLVMQMQQLRSLKVCRTSSSLLDFAAISQATALTHLAAGGDRDDDPGHWFTQTPDTQHLPLMQRLRRLELSSCSFDSLAAAAVAKLTQLTSINYSNSIVSLGVIEALGSCSGLIELNLCTLQSGFRGRAPGPAVAAAWAHLSLLTALTMLNVSGRGCNANFSAGLLVPLARACGSRLRVLLLDACAKQPGELAVLLPACTGLAALDLSHSGCRFSTDHLSALAGLSRLEWLQLQHCKPMLRGDAVAALVQLRQLQQLDLRDNDLSLAGTRALLVALAGAGGQLTELRMGGNFDVTGRAKAQLAREFVHVAL</sequence>
<dbReference type="PANTHER" id="PTHR12904">
    <property type="match status" value="1"/>
</dbReference>
<protein>
    <recommendedName>
        <fullName evidence="4">F-box domain-containing protein</fullName>
    </recommendedName>
</protein>
<accession>A0A383WJ28</accession>
<organism evidence="2 3">
    <name type="scientific">Tetradesmus obliquus</name>
    <name type="common">Green alga</name>
    <name type="synonym">Acutodesmus obliquus</name>
    <dbReference type="NCBI Taxonomy" id="3088"/>
    <lineage>
        <taxon>Eukaryota</taxon>
        <taxon>Viridiplantae</taxon>
        <taxon>Chlorophyta</taxon>
        <taxon>core chlorophytes</taxon>
        <taxon>Chlorophyceae</taxon>
        <taxon>CS clade</taxon>
        <taxon>Sphaeropleales</taxon>
        <taxon>Scenedesmaceae</taxon>
        <taxon>Tetradesmus</taxon>
    </lineage>
</organism>
<name>A0A383WJ28_TETOB</name>
<dbReference type="GO" id="GO:0005930">
    <property type="term" value="C:axoneme"/>
    <property type="evidence" value="ECO:0007669"/>
    <property type="project" value="UniProtKB-SubCell"/>
</dbReference>
<dbReference type="Gene3D" id="3.80.10.10">
    <property type="entry name" value="Ribonuclease Inhibitor"/>
    <property type="match status" value="2"/>
</dbReference>
<dbReference type="PANTHER" id="PTHR12904:SF23">
    <property type="entry name" value="PROTEIN ZER-1 HOMOLOG"/>
    <property type="match status" value="1"/>
</dbReference>
<dbReference type="AlphaFoldDB" id="A0A383WJ28"/>
<gene>
    <name evidence="2" type="ORF">BQ4739_LOCUS17774</name>
</gene>
<reference evidence="2 3" key="1">
    <citation type="submission" date="2016-10" db="EMBL/GenBank/DDBJ databases">
        <authorList>
            <person name="Cai Z."/>
        </authorList>
    </citation>
    <scope>NUCLEOTIDE SEQUENCE [LARGE SCALE GENOMIC DNA]</scope>
</reference>
<dbReference type="EMBL" id="FNXT01001284">
    <property type="protein sequence ID" value="SZX77421.1"/>
    <property type="molecule type" value="Genomic_DNA"/>
</dbReference>
<dbReference type="InterPro" id="IPR051341">
    <property type="entry name" value="Zyg-11_UBL_adapter"/>
</dbReference>
<comment type="subcellular location">
    <subcellularLocation>
        <location evidence="1">Cytoplasm</location>
        <location evidence="1">Cytoskeleton</location>
        <location evidence="1">Cilium axoneme</location>
    </subcellularLocation>
</comment>